<dbReference type="RefSeq" id="WP_228615275.1">
    <property type="nucleotide sequence ID" value="NZ_QEFP02000006.1"/>
</dbReference>
<evidence type="ECO:0000256" key="1">
    <source>
        <dbReference type="SAM" id="Phobius"/>
    </source>
</evidence>
<dbReference type="EMBL" id="QEFP02000006">
    <property type="protein sequence ID" value="MCC5447047.1"/>
    <property type="molecule type" value="Genomic_DNA"/>
</dbReference>
<evidence type="ECO:0000313" key="2">
    <source>
        <dbReference type="EMBL" id="MCC5447047.1"/>
    </source>
</evidence>
<dbReference type="Proteomes" id="UP000245509">
    <property type="component" value="Unassembled WGS sequence"/>
</dbReference>
<keyword evidence="1" id="KW-0472">Membrane</keyword>
<comment type="caution">
    <text evidence="3">The sequence shown here is derived from an EMBL/GenBank/DDBJ whole genome shotgun (WGS) entry which is preliminary data.</text>
</comment>
<gene>
    <name evidence="2" type="ORF">DDW03_001355</name>
    <name evidence="3" type="ORF">DDW03_01125</name>
</gene>
<protein>
    <submittedName>
        <fullName evidence="3">Uncharacterized protein</fullName>
    </submittedName>
</protein>
<feature type="transmembrane region" description="Helical" evidence="1">
    <location>
        <begin position="60"/>
        <end position="82"/>
    </location>
</feature>
<sequence>MTSFADFIINVVNVLGINLIFVFLFYFGILYFLIKFLMDSMVKAGEKGEKKDEGGSKKDIYSILAFIISVSASILLTTFTGFVLYTQYFVAFTVSMILVFFFFIIIGSFLTNGKIFEVIEKRLFSSEGRPSGARYLPIIIVVFIILFALLSMYYAYQSYFLSITLGTSPQAQNYIITFNPYILFAMIFFILIGIFLIFSGTSVGSEGGKGSEKQGGDKGKSQ</sequence>
<evidence type="ECO:0000313" key="3">
    <source>
        <dbReference type="EMBL" id="PVU68803.1"/>
    </source>
</evidence>
<reference evidence="3" key="3">
    <citation type="submission" date="2017-05" db="EMBL/GenBank/DDBJ databases">
        <authorList>
            <person name="Song R."/>
            <person name="Chenine A.L."/>
            <person name="Ruprecht R.M."/>
        </authorList>
    </citation>
    <scope>NUCLEOTIDE SEQUENCE</scope>
    <source>
        <strain evidence="3">SCGC AB-777_F03</strain>
    </source>
</reference>
<dbReference type="EMBL" id="QEFP01000003">
    <property type="protein sequence ID" value="PVU68803.1"/>
    <property type="molecule type" value="Genomic_DNA"/>
</dbReference>
<dbReference type="AlphaFoldDB" id="A0A2T9WLU3"/>
<reference evidence="3" key="1">
    <citation type="journal article" date="2015" name="Appl. Environ. Microbiol.">
        <title>Nanoarchaeota, Their Sulfolobales Host, and Nanoarchaeota Virus Distribution across Yellowstone National Park Hot Springs.</title>
        <authorList>
            <person name="Munson-McGee J.H."/>
            <person name="Field E.K."/>
            <person name="Bateson M."/>
            <person name="Rooney C."/>
            <person name="Stepanauskas R."/>
            <person name="Young M.J."/>
        </authorList>
    </citation>
    <scope>NUCLEOTIDE SEQUENCE [LARGE SCALE GENOMIC DNA]</scope>
    <source>
        <strain evidence="3">SCGC AB-777_F03</strain>
    </source>
</reference>
<keyword evidence="1" id="KW-0812">Transmembrane</keyword>
<feature type="transmembrane region" description="Helical" evidence="1">
    <location>
        <begin position="88"/>
        <end position="111"/>
    </location>
</feature>
<accession>A0A2T9WLU3</accession>
<feature type="transmembrane region" description="Helical" evidence="1">
    <location>
        <begin position="132"/>
        <end position="154"/>
    </location>
</feature>
<keyword evidence="1" id="KW-1133">Transmembrane helix</keyword>
<organism evidence="3">
    <name type="scientific">Nanobsidianus stetteri</name>
    <dbReference type="NCBI Taxonomy" id="1294122"/>
    <lineage>
        <taxon>Archaea</taxon>
        <taxon>Nanobdellota</taxon>
        <taxon>Candidatus Nanoarchaeia</taxon>
        <taxon>Nanoarchaeales</taxon>
        <taxon>Nanopusillaceae</taxon>
        <taxon>Candidatus Nanobsidianus</taxon>
    </lineage>
</organism>
<proteinExistence type="predicted"/>
<reference evidence="2" key="4">
    <citation type="submission" date="2021-11" db="EMBL/GenBank/DDBJ databases">
        <authorList>
            <person name="Munson-Mcgee J."/>
            <person name="Field E."/>
            <person name="Bateson M."/>
            <person name="Rooney C."/>
            <person name="Stepanauskas R."/>
            <person name="Young M."/>
        </authorList>
    </citation>
    <scope>NUCLEOTIDE SEQUENCE</scope>
    <source>
        <strain evidence="2">SCGC AB-777_F03</strain>
    </source>
</reference>
<feature type="transmembrane region" description="Helical" evidence="1">
    <location>
        <begin position="174"/>
        <end position="198"/>
    </location>
</feature>
<feature type="transmembrane region" description="Helical" evidence="1">
    <location>
        <begin position="12"/>
        <end position="34"/>
    </location>
</feature>
<reference evidence="2" key="2">
    <citation type="submission" date="2017-05" db="EMBL/GenBank/DDBJ databases">
        <authorList>
            <person name="Munson-Mcgee J.H."/>
        </authorList>
    </citation>
    <scope>NUCLEOTIDE SEQUENCE</scope>
    <source>
        <strain evidence="2">SCGC AB-777_F03</strain>
    </source>
</reference>
<name>A0A2T9WLU3_NANST</name>